<dbReference type="GO" id="GO:0043709">
    <property type="term" value="P:cell adhesion involved in single-species biofilm formation"/>
    <property type="evidence" value="ECO:0007669"/>
    <property type="project" value="TreeGrafter"/>
</dbReference>
<sequence length="1034" mass="112488">MANSSRISQRSPRGPAILKTVTSVLAGLILLAPLQGAAPPPRGVQAGVFGFRSYGIEDGLGNLSVFSMAQDADGFLWAGTDDGLFRYDGHTFRRWSVGLKSSTIWEIATAADAGLWVSTDSGLFELTGAVHLPVPGLPATRAAFAALGTAGAAFAGSGSTLYTRAAPGPMHPARTFPGPITTGWASRDLRTLLVLTEDRIWKLEDGLWVSRDLPRTFQGTTARVIEDRLHRIFLRNRQSLWRLDQWEGAWTDLTRQLPGNAFNAYRPVEDGLGRIWVGTSKGLVCFDGEEAWVLGEDKGLPGGWAGVTLVDREGSLWVGSEGVHRLKGRFLWTNFGTHQGLPSPTVWDIGRSLDGRIFACTDHGVAVLQGERWSVLPGTEGRTLMSGGGEGREALWFAGTALNEPWNAVIRYDLKQNRAERILATGVKSSDLILALAGDGSGGIYLGTLTTGVYHIHREGGAWKTEAKPFPGEGANERVNALRRDRAGRILAATAHGLYILDGGAWTRLGVKDGLLGENCGSLSRDPQGFMWVAFSDARGLNRVTRTEQGWRVVQAMTTPEALFKDSIVSMAFDASGVLWLGTGGGMKRWDGHNLETFGKGDGLLSQDPSANGIATDADGGLWHGFSNGISHFSPRAFKGQPEPPVTRITEVLGRRGPLPLGGKAPRLPYGENTLEFRFGALSFLNEARVVQEVRLVGLENEWRPLVNRGMDRFPALADGDYRFEVRSRMDDGPPGPVAVYPFRILPPWWGTWWFRALGALAAAGAVVLGFRRRTATLSRRNAALEAMVAARTEELEKVNRALEEATLVDPLTGLHNRRFLDMSLPTDARQAARTYREILDAGGLPEAGKEDVLLFLMDLDHFKRVNDTHGHLAGDQILQQLAQTLRSVTRATDSLVRWGGEEFLLVARRSKRASAPAIAQGLLDTVRNRIFTLPGGVDLTMTCSIGYAALPIHPRAPELGDWQQALRMADQCLYAAKNTGRARWVGVDLDELVDPRPLEGLKSWDVGWALAHHLVTVASSDPGFTWTDEAPGA</sequence>
<keyword evidence="3" id="KW-0472">Membrane</keyword>
<dbReference type="PROSITE" id="PS50887">
    <property type="entry name" value="GGDEF"/>
    <property type="match status" value="1"/>
</dbReference>
<feature type="transmembrane region" description="Helical" evidence="3">
    <location>
        <begin position="753"/>
        <end position="771"/>
    </location>
</feature>
<dbReference type="InterPro" id="IPR015943">
    <property type="entry name" value="WD40/YVTN_repeat-like_dom_sf"/>
</dbReference>
<evidence type="ECO:0000256" key="3">
    <source>
        <dbReference type="SAM" id="Phobius"/>
    </source>
</evidence>
<dbReference type="RefSeq" id="WP_316410254.1">
    <property type="nucleotide sequence ID" value="NZ_AP027081.1"/>
</dbReference>
<dbReference type="CDD" id="cd01949">
    <property type="entry name" value="GGDEF"/>
    <property type="match status" value="1"/>
</dbReference>
<dbReference type="SUPFAM" id="SSF63829">
    <property type="entry name" value="Calcium-dependent phosphotriesterase"/>
    <property type="match status" value="2"/>
</dbReference>
<proteinExistence type="predicted"/>
<dbReference type="SUPFAM" id="SSF55073">
    <property type="entry name" value="Nucleotide cyclase"/>
    <property type="match status" value="1"/>
</dbReference>
<dbReference type="InterPro" id="IPR013783">
    <property type="entry name" value="Ig-like_fold"/>
</dbReference>
<dbReference type="Gene3D" id="2.60.40.10">
    <property type="entry name" value="Immunoglobulins"/>
    <property type="match status" value="1"/>
</dbReference>
<dbReference type="GO" id="GO:0005886">
    <property type="term" value="C:plasma membrane"/>
    <property type="evidence" value="ECO:0007669"/>
    <property type="project" value="TreeGrafter"/>
</dbReference>
<keyword evidence="6" id="KW-1185">Reference proteome</keyword>
<dbReference type="PANTHER" id="PTHR45138">
    <property type="entry name" value="REGULATORY COMPONENTS OF SENSORY TRANSDUCTION SYSTEM"/>
    <property type="match status" value="1"/>
</dbReference>
<dbReference type="GO" id="GO:0052621">
    <property type="term" value="F:diguanylate cyclase activity"/>
    <property type="evidence" value="ECO:0007669"/>
    <property type="project" value="UniProtKB-EC"/>
</dbReference>
<dbReference type="EC" id="2.7.7.65" evidence="1"/>
<dbReference type="GO" id="GO:1902201">
    <property type="term" value="P:negative regulation of bacterial-type flagellum-dependent cell motility"/>
    <property type="evidence" value="ECO:0007669"/>
    <property type="project" value="TreeGrafter"/>
</dbReference>
<dbReference type="InterPro" id="IPR050469">
    <property type="entry name" value="Diguanylate_Cyclase"/>
</dbReference>
<keyword evidence="3" id="KW-0812">Transmembrane</keyword>
<dbReference type="InterPro" id="IPR043128">
    <property type="entry name" value="Rev_trsase/Diguanyl_cyclase"/>
</dbReference>
<evidence type="ECO:0000313" key="5">
    <source>
        <dbReference type="EMBL" id="BDU77375.1"/>
    </source>
</evidence>
<dbReference type="Gene3D" id="3.30.70.270">
    <property type="match status" value="1"/>
</dbReference>
<protein>
    <recommendedName>
        <fullName evidence="1">diguanylate cyclase</fullName>
        <ecNumber evidence="1">2.7.7.65</ecNumber>
    </recommendedName>
</protein>
<dbReference type="Gene3D" id="2.130.10.10">
    <property type="entry name" value="YVTN repeat-like/Quinoprotein amine dehydrogenase"/>
    <property type="match status" value="3"/>
</dbReference>
<feature type="domain" description="GGDEF" evidence="4">
    <location>
        <begin position="851"/>
        <end position="990"/>
    </location>
</feature>
<dbReference type="PANTHER" id="PTHR45138:SF9">
    <property type="entry name" value="DIGUANYLATE CYCLASE DGCM-RELATED"/>
    <property type="match status" value="1"/>
</dbReference>
<dbReference type="NCBIfam" id="TIGR00254">
    <property type="entry name" value="GGDEF"/>
    <property type="match status" value="1"/>
</dbReference>
<keyword evidence="3" id="KW-1133">Transmembrane helix</keyword>
<dbReference type="Pfam" id="PF07494">
    <property type="entry name" value="Reg_prop"/>
    <property type="match status" value="1"/>
</dbReference>
<dbReference type="SMART" id="SM00267">
    <property type="entry name" value="GGDEF"/>
    <property type="match status" value="1"/>
</dbReference>
<dbReference type="KEGG" id="msea:METESE_23330"/>
<name>A0AA48KDT0_9BACT</name>
<dbReference type="EMBL" id="AP027081">
    <property type="protein sequence ID" value="BDU77375.1"/>
    <property type="molecule type" value="Genomic_DNA"/>
</dbReference>
<organism evidence="5 6">
    <name type="scientific">Mesoterricola sediminis</name>
    <dbReference type="NCBI Taxonomy" id="2927980"/>
    <lineage>
        <taxon>Bacteria</taxon>
        <taxon>Pseudomonadati</taxon>
        <taxon>Acidobacteriota</taxon>
        <taxon>Holophagae</taxon>
        <taxon>Holophagales</taxon>
        <taxon>Holophagaceae</taxon>
        <taxon>Mesoterricola</taxon>
    </lineage>
</organism>
<evidence type="ECO:0000256" key="1">
    <source>
        <dbReference type="ARBA" id="ARBA00012528"/>
    </source>
</evidence>
<evidence type="ECO:0000313" key="6">
    <source>
        <dbReference type="Proteomes" id="UP001228113"/>
    </source>
</evidence>
<evidence type="ECO:0000259" key="4">
    <source>
        <dbReference type="PROSITE" id="PS50887"/>
    </source>
</evidence>
<reference evidence="5" key="1">
    <citation type="journal article" date="2023" name="Int. J. Syst. Evol. Microbiol.">
        <title>Mesoterricola silvestris gen. nov., sp. nov., Mesoterricola sediminis sp. nov., Geothrix oryzae sp. nov., Geothrix edaphica sp. nov., Geothrix rubra sp. nov., and Geothrix limicola sp. nov., six novel members of Acidobacteriota isolated from soils.</title>
        <authorList>
            <person name="Itoh H."/>
            <person name="Sugisawa Y."/>
            <person name="Mise K."/>
            <person name="Xu Z."/>
            <person name="Kuniyasu M."/>
            <person name="Ushijima N."/>
            <person name="Kawano K."/>
            <person name="Kobayashi E."/>
            <person name="Shiratori Y."/>
            <person name="Masuda Y."/>
            <person name="Senoo K."/>
        </authorList>
    </citation>
    <scope>NUCLEOTIDE SEQUENCE</scope>
    <source>
        <strain evidence="5">W786</strain>
    </source>
</reference>
<gene>
    <name evidence="5" type="ORF">METESE_23330</name>
</gene>
<dbReference type="Proteomes" id="UP001228113">
    <property type="component" value="Chromosome"/>
</dbReference>
<dbReference type="InterPro" id="IPR011110">
    <property type="entry name" value="Reg_prop"/>
</dbReference>
<evidence type="ECO:0000256" key="2">
    <source>
        <dbReference type="ARBA" id="ARBA00034247"/>
    </source>
</evidence>
<dbReference type="InterPro" id="IPR000160">
    <property type="entry name" value="GGDEF_dom"/>
</dbReference>
<dbReference type="AlphaFoldDB" id="A0AA48KDT0"/>
<dbReference type="Pfam" id="PF00990">
    <property type="entry name" value="GGDEF"/>
    <property type="match status" value="1"/>
</dbReference>
<dbReference type="InterPro" id="IPR029787">
    <property type="entry name" value="Nucleotide_cyclase"/>
</dbReference>
<comment type="catalytic activity">
    <reaction evidence="2">
        <text>2 GTP = 3',3'-c-di-GMP + 2 diphosphate</text>
        <dbReference type="Rhea" id="RHEA:24898"/>
        <dbReference type="ChEBI" id="CHEBI:33019"/>
        <dbReference type="ChEBI" id="CHEBI:37565"/>
        <dbReference type="ChEBI" id="CHEBI:58805"/>
        <dbReference type="EC" id="2.7.7.65"/>
    </reaction>
</comment>
<accession>A0AA48KDT0</accession>